<organism evidence="1 2">
    <name type="scientific">Faecalibacillus intestinalis</name>
    <dbReference type="NCBI Taxonomy" id="1982626"/>
    <lineage>
        <taxon>Bacteria</taxon>
        <taxon>Bacillati</taxon>
        <taxon>Bacillota</taxon>
        <taxon>Erysipelotrichia</taxon>
        <taxon>Erysipelotrichales</taxon>
        <taxon>Coprobacillaceae</taxon>
        <taxon>Faecalibacillus</taxon>
    </lineage>
</organism>
<sequence length="65" mass="7463">MEDYKKEKRDIEDFINGTVKKLSPANKEKAVYIMQGMIIGQLASEQAEISKNMIDAVNQFNEVRL</sequence>
<reference evidence="1" key="1">
    <citation type="submission" date="2022-06" db="EMBL/GenBank/DDBJ databases">
        <title>Isolation of gut microbiota from human fecal samples.</title>
        <authorList>
            <person name="Pamer E.G."/>
            <person name="Barat B."/>
            <person name="Waligurski E."/>
            <person name="Medina S."/>
            <person name="Paddock L."/>
            <person name="Mostad J."/>
        </authorList>
    </citation>
    <scope>NUCLEOTIDE SEQUENCE</scope>
    <source>
        <strain evidence="1">DFI.6.24</strain>
    </source>
</reference>
<proteinExistence type="predicted"/>
<accession>A0AAP2UCN2</accession>
<name>A0AAP2UCN2_9FIRM</name>
<gene>
    <name evidence="1" type="ORF">NE542_00355</name>
</gene>
<comment type="caution">
    <text evidence="1">The sequence shown here is derived from an EMBL/GenBank/DDBJ whole genome shotgun (WGS) entry which is preliminary data.</text>
</comment>
<dbReference type="EMBL" id="JANGBO010000001">
    <property type="protein sequence ID" value="MCQ5060293.1"/>
    <property type="molecule type" value="Genomic_DNA"/>
</dbReference>
<evidence type="ECO:0000313" key="2">
    <source>
        <dbReference type="Proteomes" id="UP001204814"/>
    </source>
</evidence>
<dbReference type="RefSeq" id="WP_227351928.1">
    <property type="nucleotide sequence ID" value="NZ_JAJDKX010000003.1"/>
</dbReference>
<evidence type="ECO:0000313" key="1">
    <source>
        <dbReference type="EMBL" id="MCQ5060293.1"/>
    </source>
</evidence>
<dbReference type="Proteomes" id="UP001204814">
    <property type="component" value="Unassembled WGS sequence"/>
</dbReference>
<dbReference type="AlphaFoldDB" id="A0AAP2UCN2"/>
<protein>
    <submittedName>
        <fullName evidence="1">Uncharacterized protein</fullName>
    </submittedName>
</protein>